<sequence length="73" mass="8138">MEIQELMVSRETIATDAAILVIQVTGLHLELHTHEVGITIINVVYTTSRHSLNNGLARVTFECKDYQLVDDAS</sequence>
<dbReference type="Proteomes" id="UP000399692">
    <property type="component" value="Unassembled WGS sequence"/>
</dbReference>
<reference evidence="1 2" key="1">
    <citation type="submission" date="2019-09" db="EMBL/GenBank/DDBJ databases">
        <authorList>
            <person name="Chandra G."/>
            <person name="Truman W A."/>
        </authorList>
    </citation>
    <scope>NUCLEOTIDE SEQUENCE [LARGE SCALE GENOMIC DNA]</scope>
    <source>
        <strain evidence="1">PS631</strain>
    </source>
</reference>
<dbReference type="AlphaFoldDB" id="A0A5E6RL78"/>
<proteinExistence type="predicted"/>
<organism evidence="1 2">
    <name type="scientific">Pseudomonas fluorescens</name>
    <dbReference type="NCBI Taxonomy" id="294"/>
    <lineage>
        <taxon>Bacteria</taxon>
        <taxon>Pseudomonadati</taxon>
        <taxon>Pseudomonadota</taxon>
        <taxon>Gammaproteobacteria</taxon>
        <taxon>Pseudomonadales</taxon>
        <taxon>Pseudomonadaceae</taxon>
        <taxon>Pseudomonas</taxon>
    </lineage>
</organism>
<evidence type="ECO:0000313" key="1">
    <source>
        <dbReference type="EMBL" id="VVM69006.1"/>
    </source>
</evidence>
<dbReference type="EMBL" id="CABVHF010000003">
    <property type="protein sequence ID" value="VVM69006.1"/>
    <property type="molecule type" value="Genomic_DNA"/>
</dbReference>
<accession>A0A5E6RL78</accession>
<protein>
    <submittedName>
        <fullName evidence="1">Uncharacterized protein</fullName>
    </submittedName>
</protein>
<gene>
    <name evidence="1" type="ORF">PS631_01705</name>
</gene>
<evidence type="ECO:0000313" key="2">
    <source>
        <dbReference type="Proteomes" id="UP000399692"/>
    </source>
</evidence>
<name>A0A5E6RL78_PSEFL</name>